<reference evidence="1 2" key="1">
    <citation type="submission" date="2018-06" db="EMBL/GenBank/DDBJ databases">
        <title>Genome analysis of cellulolytic fungus Trichoderma lentiforme CFAM-422.</title>
        <authorList>
            <person name="Steindorff A.S."/>
            <person name="Formighieri E.F."/>
            <person name="Midorikawa G.E.O."/>
            <person name="Tamietti M.S."/>
            <person name="Ramos E.Z."/>
            <person name="Silva A.S."/>
            <person name="Bon E.P.S."/>
            <person name="Mendes T.D."/>
            <person name="Damaso M.C.T."/>
            <person name="Favaro L.C.L."/>
        </authorList>
    </citation>
    <scope>NUCLEOTIDE SEQUENCE [LARGE SCALE GENOMIC DNA]</scope>
    <source>
        <strain evidence="1 2">CFAM-422</strain>
    </source>
</reference>
<keyword evidence="2" id="KW-1185">Reference proteome</keyword>
<evidence type="ECO:0000313" key="2">
    <source>
        <dbReference type="Proteomes" id="UP000801864"/>
    </source>
</evidence>
<dbReference type="Proteomes" id="UP000801864">
    <property type="component" value="Unassembled WGS sequence"/>
</dbReference>
<organism evidence="1 2">
    <name type="scientific">Trichoderma lentiforme</name>
    <dbReference type="NCBI Taxonomy" id="1567552"/>
    <lineage>
        <taxon>Eukaryota</taxon>
        <taxon>Fungi</taxon>
        <taxon>Dikarya</taxon>
        <taxon>Ascomycota</taxon>
        <taxon>Pezizomycotina</taxon>
        <taxon>Sordariomycetes</taxon>
        <taxon>Hypocreomycetidae</taxon>
        <taxon>Hypocreales</taxon>
        <taxon>Hypocreaceae</taxon>
        <taxon>Trichoderma</taxon>
    </lineage>
</organism>
<sequence length="63" mass="6995">MSPRKSLMPPLTEVSSMYGIGMFIDGEVLAGLVVLEKPNDLAWRMGSARRLGSNRDRNISEED</sequence>
<proteinExistence type="predicted"/>
<dbReference type="EMBL" id="QLNT01000016">
    <property type="protein sequence ID" value="KAF3066693.1"/>
    <property type="molecule type" value="Genomic_DNA"/>
</dbReference>
<dbReference type="AlphaFoldDB" id="A0A9P4X8M6"/>
<name>A0A9P4X8M6_9HYPO</name>
<accession>A0A9P4X8M6</accession>
<gene>
    <name evidence="1" type="ORF">CFAM422_008912</name>
</gene>
<evidence type="ECO:0000313" key="1">
    <source>
        <dbReference type="EMBL" id="KAF3066693.1"/>
    </source>
</evidence>
<protein>
    <submittedName>
        <fullName evidence="1">Uncharacterized protein</fullName>
    </submittedName>
</protein>
<comment type="caution">
    <text evidence="1">The sequence shown here is derived from an EMBL/GenBank/DDBJ whole genome shotgun (WGS) entry which is preliminary data.</text>
</comment>